<evidence type="ECO:0000313" key="1">
    <source>
        <dbReference type="EMBL" id="TWJ30281.1"/>
    </source>
</evidence>
<keyword evidence="2" id="KW-1185">Reference proteome</keyword>
<dbReference type="AlphaFoldDB" id="A0A562WJQ9"/>
<dbReference type="EMBL" id="VLLP01000001">
    <property type="protein sequence ID" value="TWJ30281.1"/>
    <property type="molecule type" value="Genomic_DNA"/>
</dbReference>
<accession>A0A562WJQ9</accession>
<gene>
    <name evidence="1" type="ORF">JD81_03819</name>
</gene>
<proteinExistence type="predicted"/>
<comment type="caution">
    <text evidence="1">The sequence shown here is derived from an EMBL/GenBank/DDBJ whole genome shotgun (WGS) entry which is preliminary data.</text>
</comment>
<evidence type="ECO:0000313" key="2">
    <source>
        <dbReference type="Proteomes" id="UP000319728"/>
    </source>
</evidence>
<name>A0A562WJQ9_9ACTN</name>
<reference evidence="1 2" key="1">
    <citation type="submission" date="2019-07" db="EMBL/GenBank/DDBJ databases">
        <title>R&amp;d 2014.</title>
        <authorList>
            <person name="Klenk H.-P."/>
        </authorList>
    </citation>
    <scope>NUCLEOTIDE SEQUENCE [LARGE SCALE GENOMIC DNA]</scope>
    <source>
        <strain evidence="1 2">DSM 43912</strain>
    </source>
</reference>
<dbReference type="Proteomes" id="UP000319728">
    <property type="component" value="Unassembled WGS sequence"/>
</dbReference>
<organism evidence="1 2">
    <name type="scientific">Micromonospora sagamiensis</name>
    <dbReference type="NCBI Taxonomy" id="47875"/>
    <lineage>
        <taxon>Bacteria</taxon>
        <taxon>Bacillati</taxon>
        <taxon>Actinomycetota</taxon>
        <taxon>Actinomycetes</taxon>
        <taxon>Micromonosporales</taxon>
        <taxon>Micromonosporaceae</taxon>
        <taxon>Micromonospora</taxon>
    </lineage>
</organism>
<protein>
    <submittedName>
        <fullName evidence="1">Uncharacterized protein</fullName>
    </submittedName>
</protein>
<sequence length="296" mass="30320">MVFDRKVTIRPLAIIVSVALAVSGAATLGAAALLGGLDEAVRVAPLAGALFAGCALPLGFIQLRRATPVREAHDPESSPEPGESSATTVPGMAAPAVVPETGSGPVDPPHQVVSGSQVRGHVIQLRDVVISVPIGRDLLRVGRALMSVAGFLALALVPALALGLADSGTSAAPGVGSGPSAAPVPPVAVTADGDSGYAEFHRDERRFVIHDGRKDEDAVFLLFRTDGRDQKPVPNSDGKTGVLNDKTGKVPPPKVHHLPALKPDAAIDFQVCLGNAGRQLTIKTETCGGWVTAPAR</sequence>